<keyword evidence="3 5" id="KW-0378">Hydrolase</keyword>
<feature type="active site" description="Charge relay system" evidence="5">
    <location>
        <position position="105"/>
    </location>
</feature>
<gene>
    <name evidence="10" type="ORF">ATK06_0249</name>
</gene>
<dbReference type="GO" id="GO:0004252">
    <property type="term" value="F:serine-type endopeptidase activity"/>
    <property type="evidence" value="ECO:0007669"/>
    <property type="project" value="UniProtKB-UniRule"/>
</dbReference>
<dbReference type="PROSITE" id="PS00137">
    <property type="entry name" value="SUBTILASE_HIS"/>
    <property type="match status" value="1"/>
</dbReference>
<dbReference type="PRINTS" id="PR00723">
    <property type="entry name" value="SUBTILISIN"/>
</dbReference>
<feature type="domain" description="Peptidase S8/S53" evidence="9">
    <location>
        <begin position="63"/>
        <end position="310"/>
    </location>
</feature>
<comment type="similarity">
    <text evidence="1 5 6">Belongs to the peptidase S8 family.</text>
</comment>
<sequence>MKSSPLRRAHQMCAVLIASGLLTAAVPVTLPGAHAQERCATPLLVPPPPLNDAFTDVHRLAQGGGVRVAVIDTGVANHPELRGVIPGADILDPKNPRPLEDCTFHGTIVAGVIGSSTYGVAPGSEIISIRQSGQSGTIDGLTAAIHNAVDLGARVINVSVVACMPRGEGFDATALDEAINRAEVSGALIVAAAGNASSQCTADSAVIPAHHPLVVAVGSSEEPYVHEDYSIPIPSNHPVRLSAPGTVSVGLSPSGEGFASGMVTSPGSPAAPFVGTSFAAPVVSGTVALMLERRPTMSPEEIRSALRSVAHPTTGRMLIDDAVNEALHTPLSATALRVPPPVTPEPPAYIRRSLAFGVTVLVGATLGCMITALIHRIRRKPNR</sequence>
<feature type="transmembrane region" description="Helical" evidence="7">
    <location>
        <begin position="354"/>
        <end position="374"/>
    </location>
</feature>
<dbReference type="GO" id="GO:0006508">
    <property type="term" value="P:proteolysis"/>
    <property type="evidence" value="ECO:0007669"/>
    <property type="project" value="UniProtKB-KW"/>
</dbReference>
<keyword evidence="2 5" id="KW-0645">Protease</keyword>
<accession>A0A2A9DMR1</accession>
<evidence type="ECO:0000313" key="10">
    <source>
        <dbReference type="EMBL" id="PFG27199.1"/>
    </source>
</evidence>
<keyword evidence="7" id="KW-1133">Transmembrane helix</keyword>
<evidence type="ECO:0000256" key="5">
    <source>
        <dbReference type="PROSITE-ProRule" id="PRU01240"/>
    </source>
</evidence>
<dbReference type="PROSITE" id="PS51892">
    <property type="entry name" value="SUBTILASE"/>
    <property type="match status" value="1"/>
</dbReference>
<comment type="caution">
    <text evidence="10">The sequence shown here is derived from an EMBL/GenBank/DDBJ whole genome shotgun (WGS) entry which is preliminary data.</text>
</comment>
<keyword evidence="7" id="KW-0472">Membrane</keyword>
<dbReference type="OrthoDB" id="9798386at2"/>
<name>A0A2A9DMR1_9CORY</name>
<feature type="active site" description="Charge relay system" evidence="5">
    <location>
        <position position="277"/>
    </location>
</feature>
<reference evidence="10 11" key="1">
    <citation type="submission" date="2017-10" db="EMBL/GenBank/DDBJ databases">
        <title>Sequencing the genomes of 1000 actinobacteria strains.</title>
        <authorList>
            <person name="Klenk H.-P."/>
        </authorList>
    </citation>
    <scope>NUCLEOTIDE SEQUENCE [LARGE SCALE GENOMIC DNA]</scope>
    <source>
        <strain evidence="10 11">DSM 20688</strain>
    </source>
</reference>
<feature type="active site" description="Charge relay system" evidence="5">
    <location>
        <position position="72"/>
    </location>
</feature>
<dbReference type="InterPro" id="IPR036852">
    <property type="entry name" value="Peptidase_S8/S53_dom_sf"/>
</dbReference>
<evidence type="ECO:0000256" key="1">
    <source>
        <dbReference type="ARBA" id="ARBA00011073"/>
    </source>
</evidence>
<keyword evidence="7" id="KW-0812">Transmembrane</keyword>
<evidence type="ECO:0000256" key="6">
    <source>
        <dbReference type="RuleBase" id="RU003355"/>
    </source>
</evidence>
<dbReference type="AlphaFoldDB" id="A0A2A9DMR1"/>
<dbReference type="PROSITE" id="PS00138">
    <property type="entry name" value="SUBTILASE_SER"/>
    <property type="match status" value="1"/>
</dbReference>
<dbReference type="PROSITE" id="PS00136">
    <property type="entry name" value="SUBTILASE_ASP"/>
    <property type="match status" value="1"/>
</dbReference>
<evidence type="ECO:0000313" key="11">
    <source>
        <dbReference type="Proteomes" id="UP000221653"/>
    </source>
</evidence>
<keyword evidence="4 5" id="KW-0720">Serine protease</keyword>
<dbReference type="InterPro" id="IPR050131">
    <property type="entry name" value="Peptidase_S8_subtilisin-like"/>
</dbReference>
<evidence type="ECO:0000256" key="8">
    <source>
        <dbReference type="SAM" id="SignalP"/>
    </source>
</evidence>
<protein>
    <submittedName>
        <fullName evidence="10">Membrane-anchored mycosin MYCP</fullName>
    </submittedName>
</protein>
<dbReference type="PANTHER" id="PTHR43806:SF11">
    <property type="entry name" value="CEREVISIN-RELATED"/>
    <property type="match status" value="1"/>
</dbReference>
<dbReference type="Gene3D" id="3.40.50.200">
    <property type="entry name" value="Peptidase S8/S53 domain"/>
    <property type="match status" value="1"/>
</dbReference>
<dbReference type="SUPFAM" id="SSF52743">
    <property type="entry name" value="Subtilisin-like"/>
    <property type="match status" value="1"/>
</dbReference>
<evidence type="ECO:0000259" key="9">
    <source>
        <dbReference type="Pfam" id="PF00082"/>
    </source>
</evidence>
<dbReference type="Pfam" id="PF00082">
    <property type="entry name" value="Peptidase_S8"/>
    <property type="match status" value="1"/>
</dbReference>
<dbReference type="PANTHER" id="PTHR43806">
    <property type="entry name" value="PEPTIDASE S8"/>
    <property type="match status" value="1"/>
</dbReference>
<keyword evidence="8" id="KW-0732">Signal</keyword>
<dbReference type="STRING" id="1724.GCA_001044175_01525"/>
<keyword evidence="11" id="KW-1185">Reference proteome</keyword>
<dbReference type="InterPro" id="IPR023828">
    <property type="entry name" value="Peptidase_S8_Ser-AS"/>
</dbReference>
<organism evidence="10 11">
    <name type="scientific">Corynebacterium renale</name>
    <dbReference type="NCBI Taxonomy" id="1724"/>
    <lineage>
        <taxon>Bacteria</taxon>
        <taxon>Bacillati</taxon>
        <taxon>Actinomycetota</taxon>
        <taxon>Actinomycetes</taxon>
        <taxon>Mycobacteriales</taxon>
        <taxon>Corynebacteriaceae</taxon>
        <taxon>Corynebacterium</taxon>
    </lineage>
</organism>
<evidence type="ECO:0000256" key="4">
    <source>
        <dbReference type="ARBA" id="ARBA00022825"/>
    </source>
</evidence>
<dbReference type="Proteomes" id="UP000221653">
    <property type="component" value="Unassembled WGS sequence"/>
</dbReference>
<dbReference type="InterPro" id="IPR023827">
    <property type="entry name" value="Peptidase_S8_Asp-AS"/>
</dbReference>
<dbReference type="InterPro" id="IPR022398">
    <property type="entry name" value="Peptidase_S8_His-AS"/>
</dbReference>
<dbReference type="EMBL" id="PDJF01000001">
    <property type="protein sequence ID" value="PFG27199.1"/>
    <property type="molecule type" value="Genomic_DNA"/>
</dbReference>
<feature type="chain" id="PRO_5039499303" evidence="8">
    <location>
        <begin position="25"/>
        <end position="383"/>
    </location>
</feature>
<evidence type="ECO:0000256" key="2">
    <source>
        <dbReference type="ARBA" id="ARBA00022670"/>
    </source>
</evidence>
<feature type="signal peptide" evidence="8">
    <location>
        <begin position="1"/>
        <end position="24"/>
    </location>
</feature>
<proteinExistence type="inferred from homology"/>
<dbReference type="InterPro" id="IPR000209">
    <property type="entry name" value="Peptidase_S8/S53_dom"/>
</dbReference>
<evidence type="ECO:0000256" key="3">
    <source>
        <dbReference type="ARBA" id="ARBA00022801"/>
    </source>
</evidence>
<evidence type="ECO:0000256" key="7">
    <source>
        <dbReference type="SAM" id="Phobius"/>
    </source>
</evidence>
<dbReference type="InterPro" id="IPR015500">
    <property type="entry name" value="Peptidase_S8_subtilisin-rel"/>
</dbReference>
<dbReference type="RefSeq" id="WP_098388703.1">
    <property type="nucleotide sequence ID" value="NZ_LS483464.1"/>
</dbReference>